<feature type="compositionally biased region" description="Low complexity" evidence="2">
    <location>
        <begin position="425"/>
        <end position="441"/>
    </location>
</feature>
<evidence type="ECO:0000313" key="4">
    <source>
        <dbReference type="Proteomes" id="UP000224006"/>
    </source>
</evidence>
<dbReference type="KEGG" id="bbes:BESB_030700"/>
<feature type="region of interest" description="Disordered" evidence="2">
    <location>
        <begin position="152"/>
        <end position="210"/>
    </location>
</feature>
<feature type="compositionally biased region" description="Low complexity" evidence="2">
    <location>
        <begin position="811"/>
        <end position="826"/>
    </location>
</feature>
<accession>A0A2A9M5N2</accession>
<keyword evidence="1" id="KW-0175">Coiled coil</keyword>
<dbReference type="Proteomes" id="UP000224006">
    <property type="component" value="Chromosome XIII"/>
</dbReference>
<feature type="region of interest" description="Disordered" evidence="2">
    <location>
        <begin position="492"/>
        <end position="511"/>
    </location>
</feature>
<feature type="region of interest" description="Disordered" evidence="2">
    <location>
        <begin position="369"/>
        <end position="479"/>
    </location>
</feature>
<feature type="region of interest" description="Disordered" evidence="2">
    <location>
        <begin position="529"/>
        <end position="687"/>
    </location>
</feature>
<feature type="region of interest" description="Disordered" evidence="2">
    <location>
        <begin position="795"/>
        <end position="841"/>
    </location>
</feature>
<organism evidence="3 4">
    <name type="scientific">Besnoitia besnoiti</name>
    <name type="common">Apicomplexan protozoan</name>
    <dbReference type="NCBI Taxonomy" id="94643"/>
    <lineage>
        <taxon>Eukaryota</taxon>
        <taxon>Sar</taxon>
        <taxon>Alveolata</taxon>
        <taxon>Apicomplexa</taxon>
        <taxon>Conoidasida</taxon>
        <taxon>Coccidia</taxon>
        <taxon>Eucoccidiorida</taxon>
        <taxon>Eimeriorina</taxon>
        <taxon>Sarcocystidae</taxon>
        <taxon>Besnoitia</taxon>
    </lineage>
</organism>
<dbReference type="EMBL" id="NWUJ01000016">
    <property type="protein sequence ID" value="PFH31196.1"/>
    <property type="molecule type" value="Genomic_DNA"/>
</dbReference>
<gene>
    <name evidence="3" type="ORF">BESB_030700</name>
</gene>
<feature type="compositionally biased region" description="Basic residues" evidence="2">
    <location>
        <begin position="163"/>
        <end position="174"/>
    </location>
</feature>
<feature type="compositionally biased region" description="Basic and acidic residues" evidence="2">
    <location>
        <begin position="180"/>
        <end position="190"/>
    </location>
</feature>
<feature type="coiled-coil region" evidence="1">
    <location>
        <begin position="49"/>
        <end position="76"/>
    </location>
</feature>
<feature type="compositionally biased region" description="Low complexity" evidence="2">
    <location>
        <begin position="621"/>
        <end position="634"/>
    </location>
</feature>
<feature type="compositionally biased region" description="Low complexity" evidence="2">
    <location>
        <begin position="500"/>
        <end position="511"/>
    </location>
</feature>
<evidence type="ECO:0000313" key="3">
    <source>
        <dbReference type="EMBL" id="PFH31196.1"/>
    </source>
</evidence>
<dbReference type="VEuPathDB" id="ToxoDB:BESB_030700"/>
<name>A0A2A9M5N2_BESBE</name>
<dbReference type="AlphaFoldDB" id="A0A2A9M5N2"/>
<comment type="caution">
    <text evidence="3">The sequence shown here is derived from an EMBL/GenBank/DDBJ whole genome shotgun (WGS) entry which is preliminary data.</text>
</comment>
<dbReference type="RefSeq" id="XP_029215205.1">
    <property type="nucleotide sequence ID" value="XM_029361738.1"/>
</dbReference>
<protein>
    <submittedName>
        <fullName evidence="3">Uncharacterized protein</fullName>
    </submittedName>
</protein>
<feature type="coiled-coil region" evidence="1">
    <location>
        <begin position="268"/>
        <end position="295"/>
    </location>
</feature>
<sequence length="841" mass="90081">MVSYCPVVGAGKTKVINNVHRVVRRWPQTPLSFLGRRYRGAGTSHVRRLADATSDEEGAQADIAQLSERIKTLSEELFKQRRFFRNFVMMWGSLQGYKANTKRKPRKNPLPDDVLMHRYAKAAAPKLKQANLWAGCLDRLADKIADLQSDLDRRTSGQGAAHQNRHRRGVKAKTHAGSSGDERRPSRGDTDAGPSTPSTSSAAGTGLLSPTPLDVVKEQLDTAVRESRRLTIRVWCARCKLARLRKRTGTEDKVTRATEAYDEALAQSLHQQELVKRLSKKLRDLRKEAKRNSTSTRASETGWYGALARLQRYDITPRPQDENIPWHTRPSVRTLRQHHRTSQPILLKDVAPRRASRRGVAVLEALIPEPFPRSTQEHGSPDWEAATEPSLDHASSPSEQDPLEGTSGSEKLLSKAQRPRLQLEQPQSASSSTSSVAQHPSLPSPGSAVGNSPLADNPASGDAPTAFGPPPTPYSSDLPLWSYGAHLAAEGPAGFPDPWAASSASSSPHLLSPSAEAVLLSVLRAEPFLPGDDAWPRAPSPRYSSYATGEDRDTSSDPEDEFAAGAPSLEFVGGLLASASPSPGMPPTRRDQSPSGAGSAGGDRIAKQMISDSDVARRKSVSSSQSLLPESTASRSLTSTGTHVKLRGTAGTDARATPSPSVTLEDPTMKATAQHPLTARQAQAQASAASGCTSVEVVAHKADKKSAKKKSLEAGVLDQGEVGGIDGSRLLHDAQPLGHLGPGAGASQAPQASLFGQAARSYAGVPHGGGDSPTGHAFQSDLQFWLQGRRIQFKQRESVGSGARADRDESGQAGSSGPSRSPSTRGNMSPHYPEATRKTQR</sequence>
<feature type="compositionally biased region" description="Low complexity" evidence="2">
    <location>
        <begin position="191"/>
        <end position="206"/>
    </location>
</feature>
<keyword evidence="4" id="KW-1185">Reference proteome</keyword>
<proteinExistence type="predicted"/>
<evidence type="ECO:0000256" key="2">
    <source>
        <dbReference type="SAM" id="MobiDB-lite"/>
    </source>
</evidence>
<evidence type="ECO:0000256" key="1">
    <source>
        <dbReference type="SAM" id="Coils"/>
    </source>
</evidence>
<reference evidence="3 4" key="1">
    <citation type="submission" date="2017-09" db="EMBL/GenBank/DDBJ databases">
        <title>Genome sequencing of Besnoitia besnoiti strain Bb-Ger1.</title>
        <authorList>
            <person name="Schares G."/>
            <person name="Venepally P."/>
            <person name="Lorenzi H.A."/>
        </authorList>
    </citation>
    <scope>NUCLEOTIDE SEQUENCE [LARGE SCALE GENOMIC DNA]</scope>
    <source>
        <strain evidence="3 4">Bb-Ger1</strain>
    </source>
</reference>
<dbReference type="GeneID" id="40308122"/>